<dbReference type="SUPFAM" id="SSF56300">
    <property type="entry name" value="Metallo-dependent phosphatases"/>
    <property type="match status" value="1"/>
</dbReference>
<dbReference type="InterPro" id="IPR006146">
    <property type="entry name" value="5'-Nucleotdase_CS"/>
</dbReference>
<accession>A0A6G8PU11</accession>
<evidence type="ECO:0000313" key="6">
    <source>
        <dbReference type="EMBL" id="QIN77813.1"/>
    </source>
</evidence>
<dbReference type="PANTHER" id="PTHR11575:SF24">
    <property type="entry name" value="5'-NUCLEOTIDASE"/>
    <property type="match status" value="1"/>
</dbReference>
<dbReference type="AlphaFoldDB" id="A0A6G8PU11"/>
<dbReference type="GO" id="GO:0008253">
    <property type="term" value="F:5'-nucleotidase activity"/>
    <property type="evidence" value="ECO:0007669"/>
    <property type="project" value="TreeGrafter"/>
</dbReference>
<dbReference type="GO" id="GO:0030288">
    <property type="term" value="C:outer membrane-bounded periplasmic space"/>
    <property type="evidence" value="ECO:0007669"/>
    <property type="project" value="TreeGrafter"/>
</dbReference>
<dbReference type="PANTHER" id="PTHR11575">
    <property type="entry name" value="5'-NUCLEOTIDASE-RELATED"/>
    <property type="match status" value="1"/>
</dbReference>
<protein>
    <submittedName>
        <fullName evidence="6">Bifunctional metallophosphatase/5'-nucleotidase</fullName>
    </submittedName>
</protein>
<evidence type="ECO:0000256" key="2">
    <source>
        <dbReference type="RuleBase" id="RU362119"/>
    </source>
</evidence>
<dbReference type="Gene3D" id="3.60.21.10">
    <property type="match status" value="1"/>
</dbReference>
<evidence type="ECO:0000256" key="1">
    <source>
        <dbReference type="ARBA" id="ARBA00022729"/>
    </source>
</evidence>
<keyword evidence="1" id="KW-0732">Signal</keyword>
<proteinExistence type="inferred from homology"/>
<dbReference type="PROSITE" id="PS00786">
    <property type="entry name" value="5_NUCLEOTIDASE_2"/>
    <property type="match status" value="1"/>
</dbReference>
<keyword evidence="7" id="KW-1185">Reference proteome</keyword>
<dbReference type="Pfam" id="PF00149">
    <property type="entry name" value="Metallophos"/>
    <property type="match status" value="1"/>
</dbReference>
<dbReference type="GO" id="GO:0046872">
    <property type="term" value="F:metal ion binding"/>
    <property type="evidence" value="ECO:0007669"/>
    <property type="project" value="InterPro"/>
</dbReference>
<evidence type="ECO:0000313" key="7">
    <source>
        <dbReference type="Proteomes" id="UP000502706"/>
    </source>
</evidence>
<evidence type="ECO:0000259" key="5">
    <source>
        <dbReference type="Pfam" id="PF02872"/>
    </source>
</evidence>
<dbReference type="InterPro" id="IPR004843">
    <property type="entry name" value="Calcineurin-like_PHP"/>
</dbReference>
<feature type="domain" description="5'-Nucleotidase C-terminal" evidence="5">
    <location>
        <begin position="369"/>
        <end position="453"/>
    </location>
</feature>
<dbReference type="GO" id="GO:0000166">
    <property type="term" value="F:nucleotide binding"/>
    <property type="evidence" value="ECO:0007669"/>
    <property type="project" value="UniProtKB-KW"/>
</dbReference>
<organism evidence="6 7">
    <name type="scientific">Rubrobacter marinus</name>
    <dbReference type="NCBI Taxonomy" id="2653852"/>
    <lineage>
        <taxon>Bacteria</taxon>
        <taxon>Bacillati</taxon>
        <taxon>Actinomycetota</taxon>
        <taxon>Rubrobacteria</taxon>
        <taxon>Rubrobacterales</taxon>
        <taxon>Rubrobacteraceae</taxon>
        <taxon>Rubrobacter</taxon>
    </lineage>
</organism>
<dbReference type="InterPro" id="IPR036907">
    <property type="entry name" value="5'-Nucleotdase_C_sf"/>
</dbReference>
<dbReference type="KEGG" id="rmar:GBA65_03975"/>
<dbReference type="InterPro" id="IPR029052">
    <property type="entry name" value="Metallo-depent_PP-like"/>
</dbReference>
<sequence length="462" mass="48407">MEHVVESYRWHVAAVVGLALVLPPSLIPAAAEPGGGRHEIPDTGPARAQASERDTVDLRILGVNDLHGNLEPLREGDRAVGGVAYLDAHLDGQERAYPGRAIRVHAGDMVGASPLVSGRYRDEPTVRAMNEMGFDVGTLGNHEFDEGGEEMLRLLNGGGGEGGGPADGRFLGADFPYVSANVQYRGSGETVLPPYAVVERDGVRVGFIGATTEDTPLGLMPEAAEPFRFTGIAGAVNRQATALEAEGVEAIIVLAHAGGTPGGAGEAPRGEIFEETARMSDEVDAVISGHTHNIIDARVGGKVVVQAGEYGEAFSVVDLRIDRRSGEVVRAEGEVLPTLSDAVRPDRALNALVERYGESVAPVSDRTVANAAGGVSRRATPAGESAMGDLVADGQRAYAGADLAFVNTPGLREDLPSGPTTYGELFAVHPFGDDLVRIEMTGDAVLRVLEQQHAGGRRRILG</sequence>
<dbReference type="GO" id="GO:0009166">
    <property type="term" value="P:nucleotide catabolic process"/>
    <property type="evidence" value="ECO:0007669"/>
    <property type="project" value="InterPro"/>
</dbReference>
<dbReference type="EMBL" id="CP045121">
    <property type="protein sequence ID" value="QIN77813.1"/>
    <property type="molecule type" value="Genomic_DNA"/>
</dbReference>
<feature type="domain" description="Calcineurin-like phosphoesterase" evidence="4">
    <location>
        <begin position="58"/>
        <end position="292"/>
    </location>
</feature>
<reference evidence="6 7" key="1">
    <citation type="submission" date="2019-10" db="EMBL/GenBank/DDBJ databases">
        <title>Rubrobacter sp nov SCSIO 52915 isolated from a deep-sea sediment in the South China Sea.</title>
        <authorList>
            <person name="Chen R.W."/>
        </authorList>
    </citation>
    <scope>NUCLEOTIDE SEQUENCE [LARGE SCALE GENOMIC DNA]</scope>
    <source>
        <strain evidence="6 7">SCSIO 52915</strain>
    </source>
</reference>
<dbReference type="SUPFAM" id="SSF55816">
    <property type="entry name" value="5'-nucleotidase (syn. UDP-sugar hydrolase), C-terminal domain"/>
    <property type="match status" value="1"/>
</dbReference>
<dbReference type="InterPro" id="IPR008334">
    <property type="entry name" value="5'-Nucleotdase_C"/>
</dbReference>
<evidence type="ECO:0000259" key="4">
    <source>
        <dbReference type="Pfam" id="PF00149"/>
    </source>
</evidence>
<keyword evidence="2" id="KW-0547">Nucleotide-binding</keyword>
<comment type="similarity">
    <text evidence="2">Belongs to the 5'-nucleotidase family.</text>
</comment>
<dbReference type="Pfam" id="PF02872">
    <property type="entry name" value="5_nucleotid_C"/>
    <property type="match status" value="1"/>
</dbReference>
<dbReference type="PRINTS" id="PR01607">
    <property type="entry name" value="APYRASEFAMLY"/>
</dbReference>
<dbReference type="Proteomes" id="UP000502706">
    <property type="component" value="Chromosome"/>
</dbReference>
<gene>
    <name evidence="6" type="ORF">GBA65_03975</name>
</gene>
<evidence type="ECO:0000256" key="3">
    <source>
        <dbReference type="SAM" id="MobiDB-lite"/>
    </source>
</evidence>
<dbReference type="Gene3D" id="3.90.780.10">
    <property type="entry name" value="5'-Nucleotidase, C-terminal domain"/>
    <property type="match status" value="1"/>
</dbReference>
<dbReference type="GO" id="GO:0008768">
    <property type="term" value="F:UDP-sugar diphosphatase activity"/>
    <property type="evidence" value="ECO:0007669"/>
    <property type="project" value="TreeGrafter"/>
</dbReference>
<feature type="region of interest" description="Disordered" evidence="3">
    <location>
        <begin position="33"/>
        <end position="52"/>
    </location>
</feature>
<name>A0A6G8PU11_9ACTN</name>
<keyword evidence="2" id="KW-0378">Hydrolase</keyword>
<dbReference type="InterPro" id="IPR006179">
    <property type="entry name" value="5_nucleotidase/apyrase"/>
</dbReference>